<dbReference type="AlphaFoldDB" id="A0A7W6D6W2"/>
<dbReference type="Pfam" id="PF01425">
    <property type="entry name" value="Amidase"/>
    <property type="match status" value="1"/>
</dbReference>
<evidence type="ECO:0000259" key="1">
    <source>
        <dbReference type="Pfam" id="PF01425"/>
    </source>
</evidence>
<feature type="domain" description="Amidase" evidence="1">
    <location>
        <begin position="26"/>
        <end position="453"/>
    </location>
</feature>
<dbReference type="SUPFAM" id="SSF75304">
    <property type="entry name" value="Amidase signature (AS) enzymes"/>
    <property type="match status" value="1"/>
</dbReference>
<dbReference type="GO" id="GO:0004040">
    <property type="term" value="F:amidase activity"/>
    <property type="evidence" value="ECO:0007669"/>
    <property type="project" value="UniProtKB-EC"/>
</dbReference>
<protein>
    <submittedName>
        <fullName evidence="2">Amidase</fullName>
        <ecNumber evidence="2">3.5.1.4</ecNumber>
    </submittedName>
</protein>
<comment type="caution">
    <text evidence="2">The sequence shown here is derived from an EMBL/GenBank/DDBJ whole genome shotgun (WGS) entry which is preliminary data.</text>
</comment>
<organism evidence="2 3">
    <name type="scientific">Mycoplana azooxidifex</name>
    <dbReference type="NCBI Taxonomy" id="1636188"/>
    <lineage>
        <taxon>Bacteria</taxon>
        <taxon>Pseudomonadati</taxon>
        <taxon>Pseudomonadota</taxon>
        <taxon>Alphaproteobacteria</taxon>
        <taxon>Hyphomicrobiales</taxon>
        <taxon>Rhizobiaceae</taxon>
        <taxon>Mycoplana</taxon>
    </lineage>
</organism>
<evidence type="ECO:0000313" key="3">
    <source>
        <dbReference type="Proteomes" id="UP000574761"/>
    </source>
</evidence>
<dbReference type="PANTHER" id="PTHR11895:SF76">
    <property type="entry name" value="INDOLEACETAMIDE HYDROLASE"/>
    <property type="match status" value="1"/>
</dbReference>
<dbReference type="Gene3D" id="3.90.1300.10">
    <property type="entry name" value="Amidase signature (AS) domain"/>
    <property type="match status" value="1"/>
</dbReference>
<accession>A0A7W6D6W2</accession>
<dbReference type="InterPro" id="IPR023631">
    <property type="entry name" value="Amidase_dom"/>
</dbReference>
<name>A0A7W6D6W2_9HYPH</name>
<dbReference type="Proteomes" id="UP000574761">
    <property type="component" value="Unassembled WGS sequence"/>
</dbReference>
<keyword evidence="3" id="KW-1185">Reference proteome</keyword>
<sequence>MDGLTALSATELSVAIHGLKVSCRSVMEAYLARIGAINPLVNAIVSLRDEGELMAEAEAADRMLAEGRSRGWLHGMPFAVKDLSEARGIRCTYGSRIYRDFVPDYDDIHVERIRAAGAIVIGKTNAPEMGLGSHTYNDVFGATRNPYDRTKSAGGSSGGAAAALAARLVPVADGSDMMGSLRNPAAFNNVIGFRPSFGRVPSLGNELYLGQHAVNGPMGRSVADVAALLAIQAGYDARDPLSLPTEELMPGKTGDFAGARIGWLGDHGGHLPFEPGILGLCRSALEVFAALGASVAEVPPGFDMDRLWRAWKTYRHFLVASAQGADHADPDRRAMMKPEMIWEIENGLALSASEIAVASSIRSDWYRYVQALFERYDFLVLPSAQVFAFDVETHWPRAIAGRAMDTYHRWMEVVIGPTMAGLPVAAMPAGFGPDGLPAGIQIIGPPRADRAVLQVAAAYEALTGWTGRAPAIG</sequence>
<dbReference type="InterPro" id="IPR000120">
    <property type="entry name" value="Amidase"/>
</dbReference>
<keyword evidence="2" id="KW-0378">Hydrolase</keyword>
<proteinExistence type="predicted"/>
<evidence type="ECO:0000313" key="2">
    <source>
        <dbReference type="EMBL" id="MBB3975315.1"/>
    </source>
</evidence>
<gene>
    <name evidence="2" type="ORF">GGQ64_000491</name>
</gene>
<dbReference type="RefSeq" id="WP_183798491.1">
    <property type="nucleotide sequence ID" value="NZ_JACIEE010000001.1"/>
</dbReference>
<reference evidence="2 3" key="1">
    <citation type="submission" date="2020-08" db="EMBL/GenBank/DDBJ databases">
        <title>Genomic Encyclopedia of Type Strains, Phase IV (KMG-IV): sequencing the most valuable type-strain genomes for metagenomic binning, comparative biology and taxonomic classification.</title>
        <authorList>
            <person name="Goeker M."/>
        </authorList>
    </citation>
    <scope>NUCLEOTIDE SEQUENCE [LARGE SCALE GENOMIC DNA]</scope>
    <source>
        <strain evidence="2 3">DSM 100211</strain>
    </source>
</reference>
<dbReference type="EC" id="3.5.1.4" evidence="2"/>
<dbReference type="EMBL" id="JACIEE010000001">
    <property type="protein sequence ID" value="MBB3975315.1"/>
    <property type="molecule type" value="Genomic_DNA"/>
</dbReference>
<dbReference type="InterPro" id="IPR036928">
    <property type="entry name" value="AS_sf"/>
</dbReference>
<dbReference type="NCBIfam" id="NF005686">
    <property type="entry name" value="PRK07486.1"/>
    <property type="match status" value="1"/>
</dbReference>
<dbReference type="PANTHER" id="PTHR11895">
    <property type="entry name" value="TRANSAMIDASE"/>
    <property type="match status" value="1"/>
</dbReference>